<feature type="non-terminal residue" evidence="1">
    <location>
        <position position="165"/>
    </location>
</feature>
<evidence type="ECO:0000313" key="1">
    <source>
        <dbReference type="EMBL" id="EGB01909.1"/>
    </source>
</evidence>
<dbReference type="Pfam" id="PF16300">
    <property type="entry name" value="WD40_4"/>
    <property type="match status" value="1"/>
</dbReference>
<dbReference type="PANTHER" id="PTHR10856:SF0">
    <property type="entry name" value="CORONIN"/>
    <property type="match status" value="1"/>
</dbReference>
<keyword evidence="2" id="KW-1185">Reference proteome</keyword>
<dbReference type="Gene3D" id="2.130.10.10">
    <property type="entry name" value="YVTN repeat-like/Quinoprotein amine dehydrogenase"/>
    <property type="match status" value="1"/>
</dbReference>
<dbReference type="OrthoDB" id="1850764at2759"/>
<dbReference type="PANTHER" id="PTHR10856">
    <property type="entry name" value="CORONIN"/>
    <property type="match status" value="1"/>
</dbReference>
<proteinExistence type="predicted"/>
<dbReference type="InterPro" id="IPR015505">
    <property type="entry name" value="Coronin"/>
</dbReference>
<protein>
    <recommendedName>
        <fullName evidence="3">Coronin</fullName>
    </recommendedName>
</protein>
<dbReference type="OMA" id="KCEIARE"/>
<dbReference type="KEGG" id="aaf:AURANDRAFT_9868"/>
<dbReference type="AlphaFoldDB" id="F0YSK0"/>
<evidence type="ECO:0008006" key="3">
    <source>
        <dbReference type="Google" id="ProtNLM"/>
    </source>
</evidence>
<organism evidence="2">
    <name type="scientific">Aureococcus anophagefferens</name>
    <name type="common">Harmful bloom alga</name>
    <dbReference type="NCBI Taxonomy" id="44056"/>
    <lineage>
        <taxon>Eukaryota</taxon>
        <taxon>Sar</taxon>
        <taxon>Stramenopiles</taxon>
        <taxon>Ochrophyta</taxon>
        <taxon>Pelagophyceae</taxon>
        <taxon>Pelagomonadales</taxon>
        <taxon>Pelagomonadaceae</taxon>
        <taxon>Aureococcus</taxon>
    </lineage>
</organism>
<gene>
    <name evidence="1" type="ORF">AURANDRAFT_9868</name>
</gene>
<dbReference type="GeneID" id="20229469"/>
<dbReference type="EMBL" id="GL834023">
    <property type="protein sequence ID" value="EGB01909.1"/>
    <property type="molecule type" value="Genomic_DNA"/>
</dbReference>
<dbReference type="GO" id="GO:0051015">
    <property type="term" value="F:actin filament binding"/>
    <property type="evidence" value="ECO:0007669"/>
    <property type="project" value="TreeGrafter"/>
</dbReference>
<evidence type="ECO:0000313" key="2">
    <source>
        <dbReference type="Proteomes" id="UP000002729"/>
    </source>
</evidence>
<feature type="non-terminal residue" evidence="1">
    <location>
        <position position="1"/>
    </location>
</feature>
<sequence>GRFATVGFTKQSQRQIKVWDVRDLSKMVHKVDLDQAAGVIVPYYDCDTKVLYLCGKGDGNIRYYEMSKDKPFAFALSEYRSTQAAKGSCFLPKRGLNVMACETARCLKLTSQNGNGIVEPLSFIVPRKSDAFQDDIFPDTFSGHPSCTADEWLSGVTKTPLMMSL</sequence>
<dbReference type="RefSeq" id="XP_009043392.1">
    <property type="nucleotide sequence ID" value="XM_009045144.1"/>
</dbReference>
<dbReference type="eggNOG" id="KOG0303">
    <property type="taxonomic scope" value="Eukaryota"/>
</dbReference>
<accession>F0YSK0</accession>
<dbReference type="Proteomes" id="UP000002729">
    <property type="component" value="Unassembled WGS sequence"/>
</dbReference>
<dbReference type="GO" id="GO:0007015">
    <property type="term" value="P:actin filament organization"/>
    <property type="evidence" value="ECO:0007669"/>
    <property type="project" value="TreeGrafter"/>
</dbReference>
<name>F0YSK0_AURAN</name>
<dbReference type="InterPro" id="IPR015943">
    <property type="entry name" value="WD40/YVTN_repeat-like_dom_sf"/>
</dbReference>
<dbReference type="InParanoid" id="F0YSK0"/>
<reference evidence="1 2" key="1">
    <citation type="journal article" date="2011" name="Proc. Natl. Acad. Sci. U.S.A.">
        <title>Niche of harmful alga Aureococcus anophagefferens revealed through ecogenomics.</title>
        <authorList>
            <person name="Gobler C.J."/>
            <person name="Berry D.L."/>
            <person name="Dyhrman S.T."/>
            <person name="Wilhelm S.W."/>
            <person name="Salamov A."/>
            <person name="Lobanov A.V."/>
            <person name="Zhang Y."/>
            <person name="Collier J.L."/>
            <person name="Wurch L.L."/>
            <person name="Kustka A.B."/>
            <person name="Dill B.D."/>
            <person name="Shah M."/>
            <person name="VerBerkmoes N.C."/>
            <person name="Kuo A."/>
            <person name="Terry A."/>
            <person name="Pangilinan J."/>
            <person name="Lindquist E.A."/>
            <person name="Lucas S."/>
            <person name="Paulsen I.T."/>
            <person name="Hattenrath-Lehmann T.K."/>
            <person name="Talmage S.C."/>
            <person name="Walker E.A."/>
            <person name="Koch F."/>
            <person name="Burson A.M."/>
            <person name="Marcoval M.A."/>
            <person name="Tang Y.Z."/>
            <person name="Lecleir G.R."/>
            <person name="Coyne K.J."/>
            <person name="Berg G.M."/>
            <person name="Bertrand E.M."/>
            <person name="Saito M.A."/>
            <person name="Gladyshev V.N."/>
            <person name="Grigoriev I.V."/>
        </authorList>
    </citation>
    <scope>NUCLEOTIDE SEQUENCE [LARGE SCALE GENOMIC DNA]</scope>
    <source>
        <strain evidence="2">CCMP 1984</strain>
    </source>
</reference>
<dbReference type="SMART" id="SM01167">
    <property type="entry name" value="DUF1900"/>
    <property type="match status" value="1"/>
</dbReference>
<dbReference type="SUPFAM" id="SSF101908">
    <property type="entry name" value="Putative isomerase YbhE"/>
    <property type="match status" value="1"/>
</dbReference>